<name>A0AAU9J4Q2_9CILI</name>
<evidence type="ECO:0000313" key="2">
    <source>
        <dbReference type="Proteomes" id="UP001162131"/>
    </source>
</evidence>
<evidence type="ECO:0008006" key="3">
    <source>
        <dbReference type="Google" id="ProtNLM"/>
    </source>
</evidence>
<protein>
    <recommendedName>
        <fullName evidence="3">B box-type domain-containing protein</fullName>
    </recommendedName>
</protein>
<dbReference type="SUPFAM" id="SSF117281">
    <property type="entry name" value="Kelch motif"/>
    <property type="match status" value="1"/>
</dbReference>
<keyword evidence="2" id="KW-1185">Reference proteome</keyword>
<reference evidence="1" key="1">
    <citation type="submission" date="2021-09" db="EMBL/GenBank/DDBJ databases">
        <authorList>
            <consortium name="AG Swart"/>
            <person name="Singh M."/>
            <person name="Singh A."/>
            <person name="Seah K."/>
            <person name="Emmerich C."/>
        </authorList>
    </citation>
    <scope>NUCLEOTIDE SEQUENCE</scope>
    <source>
        <strain evidence="1">ATCC30299</strain>
    </source>
</reference>
<accession>A0AAU9J4Q2</accession>
<dbReference type="Proteomes" id="UP001162131">
    <property type="component" value="Unassembled WGS sequence"/>
</dbReference>
<gene>
    <name evidence="1" type="ORF">BSTOLATCC_MIC27284</name>
</gene>
<dbReference type="EMBL" id="CAJZBQ010000027">
    <property type="protein sequence ID" value="CAG9320701.1"/>
    <property type="molecule type" value="Genomic_DNA"/>
</dbReference>
<comment type="caution">
    <text evidence="1">The sequence shown here is derived from an EMBL/GenBank/DDBJ whole genome shotgun (WGS) entry which is preliminary data.</text>
</comment>
<proteinExistence type="predicted"/>
<evidence type="ECO:0000313" key="1">
    <source>
        <dbReference type="EMBL" id="CAG9320701.1"/>
    </source>
</evidence>
<dbReference type="InterPro" id="IPR015915">
    <property type="entry name" value="Kelch-typ_b-propeller"/>
</dbReference>
<sequence length="498" mass="57587">MQKCQCVNCRSEAYYVCRECNQGVCKSCVSGHDWTHSKLYNVAPKVSQNWSILRLNLVCTLCYNGDGTFILFRKKTIHKICRACKEVLVSQGEQVFDPEWESLLIKDKSPTRSTERSQRLRELTEAFKAKERNFNDEGEVLERFVNNGLLENNKKLYEKQKNLIMQKKEETREFFKRILLDAKEQLGNAEISEHTIGGRLLKICAENKEIKELNDINMISTLNENKEQFLQNLRAFPVFKYIPAKEFVIPKVLYYFLGASNRVFKITLPNRTCESKSASVNWKLYANWCVLNNNEIIYSGGEDYGCSGKTFKISYNNLENPQQLTSCVAVSHHSNIYYKGYVYSLGGSYPYAQRLNLTTNQWENISIRIGELGLTTTCTINQGILIGGQLSKNILLYNVGENKLEKLSSEFSSVHCKLLLKGERYVYCLCNNYLFKNNLSSLATWEKIGEIQSKKWFSYSQGVCIENEIYFINDEDRELWKLDCNTDQLERVSTNISL</sequence>
<organism evidence="1 2">
    <name type="scientific">Blepharisma stoltei</name>
    <dbReference type="NCBI Taxonomy" id="1481888"/>
    <lineage>
        <taxon>Eukaryota</taxon>
        <taxon>Sar</taxon>
        <taxon>Alveolata</taxon>
        <taxon>Ciliophora</taxon>
        <taxon>Postciliodesmatophora</taxon>
        <taxon>Heterotrichea</taxon>
        <taxon>Heterotrichida</taxon>
        <taxon>Blepharismidae</taxon>
        <taxon>Blepharisma</taxon>
    </lineage>
</organism>
<dbReference type="Gene3D" id="2.120.10.80">
    <property type="entry name" value="Kelch-type beta propeller"/>
    <property type="match status" value="1"/>
</dbReference>
<dbReference type="AlphaFoldDB" id="A0AAU9J4Q2"/>